<dbReference type="Proteomes" id="UP001055879">
    <property type="component" value="Linkage Group LG17"/>
</dbReference>
<evidence type="ECO:0000313" key="1">
    <source>
        <dbReference type="EMBL" id="KAI3667761.1"/>
    </source>
</evidence>
<name>A0ACB8XKG8_ARCLA</name>
<accession>A0ACB8XKG8</accession>
<comment type="caution">
    <text evidence="1">The sequence shown here is derived from an EMBL/GenBank/DDBJ whole genome shotgun (WGS) entry which is preliminary data.</text>
</comment>
<reference evidence="2" key="1">
    <citation type="journal article" date="2022" name="Mol. Ecol. Resour.">
        <title>The genomes of chicory, endive, great burdock and yacon provide insights into Asteraceae palaeo-polyploidization history and plant inulin production.</title>
        <authorList>
            <person name="Fan W."/>
            <person name="Wang S."/>
            <person name="Wang H."/>
            <person name="Wang A."/>
            <person name="Jiang F."/>
            <person name="Liu H."/>
            <person name="Zhao H."/>
            <person name="Xu D."/>
            <person name="Zhang Y."/>
        </authorList>
    </citation>
    <scope>NUCLEOTIDE SEQUENCE [LARGE SCALE GENOMIC DNA]</scope>
    <source>
        <strain evidence="2">cv. Niubang</strain>
    </source>
</reference>
<organism evidence="1 2">
    <name type="scientific">Arctium lappa</name>
    <name type="common">Greater burdock</name>
    <name type="synonym">Lappa major</name>
    <dbReference type="NCBI Taxonomy" id="4217"/>
    <lineage>
        <taxon>Eukaryota</taxon>
        <taxon>Viridiplantae</taxon>
        <taxon>Streptophyta</taxon>
        <taxon>Embryophyta</taxon>
        <taxon>Tracheophyta</taxon>
        <taxon>Spermatophyta</taxon>
        <taxon>Magnoliopsida</taxon>
        <taxon>eudicotyledons</taxon>
        <taxon>Gunneridae</taxon>
        <taxon>Pentapetalae</taxon>
        <taxon>asterids</taxon>
        <taxon>campanulids</taxon>
        <taxon>Asterales</taxon>
        <taxon>Asteraceae</taxon>
        <taxon>Carduoideae</taxon>
        <taxon>Cardueae</taxon>
        <taxon>Arctiinae</taxon>
        <taxon>Arctium</taxon>
    </lineage>
</organism>
<sequence>MKSATPVAMVRHPLNTEVRSCRGKEVVGIDSWGGMWLLVGLRGDAPAEFSDVPGVGVTCVVTGEVTCEEASRGSCSGG</sequence>
<evidence type="ECO:0000313" key="2">
    <source>
        <dbReference type="Proteomes" id="UP001055879"/>
    </source>
</evidence>
<protein>
    <submittedName>
        <fullName evidence="1">Uncharacterized protein</fullName>
    </submittedName>
</protein>
<proteinExistence type="predicted"/>
<keyword evidence="2" id="KW-1185">Reference proteome</keyword>
<dbReference type="EMBL" id="CM042063">
    <property type="protein sequence ID" value="KAI3667761.1"/>
    <property type="molecule type" value="Genomic_DNA"/>
</dbReference>
<reference evidence="1 2" key="2">
    <citation type="journal article" date="2022" name="Mol. Ecol. Resour.">
        <title>The genomes of chicory, endive, great burdock and yacon provide insights into Asteraceae paleo-polyploidization history and plant inulin production.</title>
        <authorList>
            <person name="Fan W."/>
            <person name="Wang S."/>
            <person name="Wang H."/>
            <person name="Wang A."/>
            <person name="Jiang F."/>
            <person name="Liu H."/>
            <person name="Zhao H."/>
            <person name="Xu D."/>
            <person name="Zhang Y."/>
        </authorList>
    </citation>
    <scope>NUCLEOTIDE SEQUENCE [LARGE SCALE GENOMIC DNA]</scope>
    <source>
        <strain evidence="2">cv. Niubang</strain>
    </source>
</reference>
<gene>
    <name evidence="1" type="ORF">L6452_42830</name>
</gene>